<protein>
    <recommendedName>
        <fullName evidence="4 10">4-alpha-glucanotransferase</fullName>
        <ecNumber evidence="3 10">2.4.1.25</ecNumber>
    </recommendedName>
    <alternativeName>
        <fullName evidence="8 10">Amylomaltase</fullName>
    </alternativeName>
    <alternativeName>
        <fullName evidence="9 10">Disproportionating enzyme</fullName>
    </alternativeName>
</protein>
<dbReference type="Proteomes" id="UP001162734">
    <property type="component" value="Chromosome"/>
</dbReference>
<dbReference type="NCBIfam" id="NF011080">
    <property type="entry name" value="PRK14508.1-3"/>
    <property type="match status" value="1"/>
</dbReference>
<dbReference type="PANTHER" id="PTHR32438">
    <property type="entry name" value="4-ALPHA-GLUCANOTRANSFERASE DPE1, CHLOROPLASTIC/AMYLOPLASTIC"/>
    <property type="match status" value="1"/>
</dbReference>
<organism evidence="11 12">
    <name type="scientific">Anaeromyxobacter paludicola</name>
    <dbReference type="NCBI Taxonomy" id="2918171"/>
    <lineage>
        <taxon>Bacteria</taxon>
        <taxon>Pseudomonadati</taxon>
        <taxon>Myxococcota</taxon>
        <taxon>Myxococcia</taxon>
        <taxon>Myxococcales</taxon>
        <taxon>Cystobacterineae</taxon>
        <taxon>Anaeromyxobacteraceae</taxon>
        <taxon>Anaeromyxobacter</taxon>
    </lineage>
</organism>
<dbReference type="Pfam" id="PF02446">
    <property type="entry name" value="Glyco_hydro_77"/>
    <property type="match status" value="1"/>
</dbReference>
<keyword evidence="7 10" id="KW-0119">Carbohydrate metabolism</keyword>
<dbReference type="RefSeq" id="WP_248342613.1">
    <property type="nucleotide sequence ID" value="NZ_AP025592.1"/>
</dbReference>
<proteinExistence type="inferred from homology"/>
<evidence type="ECO:0000256" key="8">
    <source>
        <dbReference type="ARBA" id="ARBA00031423"/>
    </source>
</evidence>
<evidence type="ECO:0000313" key="12">
    <source>
        <dbReference type="Proteomes" id="UP001162734"/>
    </source>
</evidence>
<dbReference type="SUPFAM" id="SSF51445">
    <property type="entry name" value="(Trans)glycosidases"/>
    <property type="match status" value="1"/>
</dbReference>
<evidence type="ECO:0000256" key="9">
    <source>
        <dbReference type="ARBA" id="ARBA00031501"/>
    </source>
</evidence>
<evidence type="ECO:0000256" key="1">
    <source>
        <dbReference type="ARBA" id="ARBA00000439"/>
    </source>
</evidence>
<reference evidence="12" key="1">
    <citation type="journal article" date="2022" name="Int. J. Syst. Evol. Microbiol.">
        <title>Anaeromyxobacter oryzae sp. nov., Anaeromyxobacter diazotrophicus sp. nov. and Anaeromyxobacter paludicola sp. nov., isolated from paddy soils.</title>
        <authorList>
            <person name="Itoh H."/>
            <person name="Xu Z."/>
            <person name="Mise K."/>
            <person name="Masuda Y."/>
            <person name="Ushijima N."/>
            <person name="Hayakawa C."/>
            <person name="Shiratori Y."/>
            <person name="Senoo K."/>
        </authorList>
    </citation>
    <scope>NUCLEOTIDE SEQUENCE [LARGE SCALE GENOMIC DNA]</scope>
    <source>
        <strain evidence="12">Red630</strain>
    </source>
</reference>
<dbReference type="Gene3D" id="3.20.20.80">
    <property type="entry name" value="Glycosidases"/>
    <property type="match status" value="1"/>
</dbReference>
<gene>
    <name evidence="11" type="ORF">AMPC_33330</name>
</gene>
<evidence type="ECO:0000256" key="4">
    <source>
        <dbReference type="ARBA" id="ARBA00020295"/>
    </source>
</evidence>
<dbReference type="NCBIfam" id="TIGR00217">
    <property type="entry name" value="malQ"/>
    <property type="match status" value="1"/>
</dbReference>
<keyword evidence="12" id="KW-1185">Reference proteome</keyword>
<evidence type="ECO:0000256" key="6">
    <source>
        <dbReference type="ARBA" id="ARBA00022679"/>
    </source>
</evidence>
<comment type="similarity">
    <text evidence="2 10">Belongs to the disproportionating enzyme family.</text>
</comment>
<evidence type="ECO:0000256" key="5">
    <source>
        <dbReference type="ARBA" id="ARBA00022676"/>
    </source>
</evidence>
<dbReference type="EC" id="2.4.1.25" evidence="3 10"/>
<name>A0ABM7XEC3_9BACT</name>
<evidence type="ECO:0000256" key="2">
    <source>
        <dbReference type="ARBA" id="ARBA00005684"/>
    </source>
</evidence>
<dbReference type="InterPro" id="IPR017853">
    <property type="entry name" value="GH"/>
</dbReference>
<dbReference type="InterPro" id="IPR003385">
    <property type="entry name" value="Glyco_hydro_77"/>
</dbReference>
<evidence type="ECO:0000256" key="3">
    <source>
        <dbReference type="ARBA" id="ARBA00012560"/>
    </source>
</evidence>
<evidence type="ECO:0000256" key="10">
    <source>
        <dbReference type="RuleBase" id="RU361207"/>
    </source>
</evidence>
<dbReference type="PANTHER" id="PTHR32438:SF5">
    <property type="entry name" value="4-ALPHA-GLUCANOTRANSFERASE DPE1, CHLOROPLASTIC_AMYLOPLASTIC"/>
    <property type="match status" value="1"/>
</dbReference>
<sequence>MSARRSGLLLHPTSLPGPYGIGDLGPSARRFADFLARAGQTLWQVLPLVPTGYGDSPYQGLGAFAGNPLLVSPEALVEDGLLEAGEAAAPPAFPEGTVDYGPVIAWKTALLRRAAERFQARGAPALRRDFEAFRARTARWLDDFALFVALKDRHGGLPWTRWPAPLALREPVAVARARDELAPEIRAIELAQFAFDRQWRALRAHARGRGVSLVGDLPIYVAHDCSDVWARPDLFQLDARGEPAFVAGVPPDYFSATGQLWGNPLYRWEERAEACHGFMLERLRAALEQVDLVRVDHFRGFEGYWAVPAGAATAQEGAWRPGPGAALFDHLRRELGRLPLIAENLGVITPEVEALRHRYGLPGMAILTFAFGKDPQAPGFRPHAYGRDLVAYTGTHDNDTVVGWWRSGGGDSIRSDEDVREEKALARRYLDLGDRPIHEAMIRTLLASVADTAIVPLQDVLGLGSEARMNRPATATGNWRWRFREGELGDRQAAWLGELAGLYGRA</sequence>
<evidence type="ECO:0000313" key="11">
    <source>
        <dbReference type="EMBL" id="BDG10220.1"/>
    </source>
</evidence>
<keyword evidence="5 10" id="KW-0328">Glycosyltransferase</keyword>
<dbReference type="EMBL" id="AP025592">
    <property type="protein sequence ID" value="BDG10220.1"/>
    <property type="molecule type" value="Genomic_DNA"/>
</dbReference>
<comment type="catalytic activity">
    <reaction evidence="1 10">
        <text>Transfers a segment of a (1-&gt;4)-alpha-D-glucan to a new position in an acceptor, which may be glucose or a (1-&gt;4)-alpha-D-glucan.</text>
        <dbReference type="EC" id="2.4.1.25"/>
    </reaction>
</comment>
<accession>A0ABM7XEC3</accession>
<evidence type="ECO:0000256" key="7">
    <source>
        <dbReference type="ARBA" id="ARBA00023277"/>
    </source>
</evidence>
<keyword evidence="6 10" id="KW-0808">Transferase</keyword>